<keyword evidence="2" id="KW-1185">Reference proteome</keyword>
<dbReference type="EMBL" id="MU003803">
    <property type="protein sequence ID" value="KAF2720121.1"/>
    <property type="molecule type" value="Genomic_DNA"/>
</dbReference>
<protein>
    <recommendedName>
        <fullName evidence="3">DUF1993 domain-containing protein</fullName>
    </recommendedName>
</protein>
<name>A0A9P4UP58_9PEZI</name>
<evidence type="ECO:0008006" key="3">
    <source>
        <dbReference type="Google" id="ProtNLM"/>
    </source>
</evidence>
<dbReference type="PANTHER" id="PTHR36922">
    <property type="entry name" value="BLL2446 PROTEIN"/>
    <property type="match status" value="1"/>
</dbReference>
<dbReference type="SUPFAM" id="SSF109854">
    <property type="entry name" value="DinB/YfiT-like putative metalloenzymes"/>
    <property type="match status" value="1"/>
</dbReference>
<sequence length="168" mass="18982">MASLYDFTVAVYIHGLEQLQHVLKKGEEWSKENGKPEDFVVGGRIIEDMHAMPFQVQICCNTAKNTCTRVAKLDLPSVEDNEKTLPELYARIEKTIQMLKGIDRSAFDGTETREVNFKAGKYDLKMEGISYAQRFALPNFFFHLTTAYNILRKAGVPLGKGDFLGQIA</sequence>
<organism evidence="1 2">
    <name type="scientific">Polychaeton citri CBS 116435</name>
    <dbReference type="NCBI Taxonomy" id="1314669"/>
    <lineage>
        <taxon>Eukaryota</taxon>
        <taxon>Fungi</taxon>
        <taxon>Dikarya</taxon>
        <taxon>Ascomycota</taxon>
        <taxon>Pezizomycotina</taxon>
        <taxon>Dothideomycetes</taxon>
        <taxon>Dothideomycetidae</taxon>
        <taxon>Capnodiales</taxon>
        <taxon>Capnodiaceae</taxon>
        <taxon>Polychaeton</taxon>
    </lineage>
</organism>
<comment type="caution">
    <text evidence="1">The sequence shown here is derived from an EMBL/GenBank/DDBJ whole genome shotgun (WGS) entry which is preliminary data.</text>
</comment>
<dbReference type="PANTHER" id="PTHR36922:SF1">
    <property type="entry name" value="DUF1993 DOMAIN-CONTAINING PROTEIN"/>
    <property type="match status" value="1"/>
</dbReference>
<accession>A0A9P4UP58</accession>
<dbReference type="Gene3D" id="1.20.120.450">
    <property type="entry name" value="dinb family like domain"/>
    <property type="match status" value="1"/>
</dbReference>
<dbReference type="Proteomes" id="UP000799441">
    <property type="component" value="Unassembled WGS sequence"/>
</dbReference>
<dbReference type="OrthoDB" id="3724345at2759"/>
<evidence type="ECO:0000313" key="1">
    <source>
        <dbReference type="EMBL" id="KAF2720121.1"/>
    </source>
</evidence>
<dbReference type="InterPro" id="IPR018531">
    <property type="entry name" value="DUF1993"/>
</dbReference>
<evidence type="ECO:0000313" key="2">
    <source>
        <dbReference type="Proteomes" id="UP000799441"/>
    </source>
</evidence>
<reference evidence="1" key="1">
    <citation type="journal article" date="2020" name="Stud. Mycol.">
        <title>101 Dothideomycetes genomes: a test case for predicting lifestyles and emergence of pathogens.</title>
        <authorList>
            <person name="Haridas S."/>
            <person name="Albert R."/>
            <person name="Binder M."/>
            <person name="Bloem J."/>
            <person name="Labutti K."/>
            <person name="Salamov A."/>
            <person name="Andreopoulos B."/>
            <person name="Baker S."/>
            <person name="Barry K."/>
            <person name="Bills G."/>
            <person name="Bluhm B."/>
            <person name="Cannon C."/>
            <person name="Castanera R."/>
            <person name="Culley D."/>
            <person name="Daum C."/>
            <person name="Ezra D."/>
            <person name="Gonzalez J."/>
            <person name="Henrissat B."/>
            <person name="Kuo A."/>
            <person name="Liang C."/>
            <person name="Lipzen A."/>
            <person name="Lutzoni F."/>
            <person name="Magnuson J."/>
            <person name="Mondo S."/>
            <person name="Nolan M."/>
            <person name="Ohm R."/>
            <person name="Pangilinan J."/>
            <person name="Park H.-J."/>
            <person name="Ramirez L."/>
            <person name="Alfaro M."/>
            <person name="Sun H."/>
            <person name="Tritt A."/>
            <person name="Yoshinaga Y."/>
            <person name="Zwiers L.-H."/>
            <person name="Turgeon B."/>
            <person name="Goodwin S."/>
            <person name="Spatafora J."/>
            <person name="Crous P."/>
            <person name="Grigoriev I."/>
        </authorList>
    </citation>
    <scope>NUCLEOTIDE SEQUENCE</scope>
    <source>
        <strain evidence="1">CBS 116435</strain>
    </source>
</reference>
<gene>
    <name evidence="1" type="ORF">K431DRAFT_339635</name>
</gene>
<dbReference type="Pfam" id="PF09351">
    <property type="entry name" value="DUF1993"/>
    <property type="match status" value="1"/>
</dbReference>
<dbReference type="AlphaFoldDB" id="A0A9P4UP58"/>
<dbReference type="InterPro" id="IPR034660">
    <property type="entry name" value="DinB/YfiT-like"/>
</dbReference>
<proteinExistence type="predicted"/>